<sequence length="498" mass="53483">MVLRAAHDALGAAGPAEHDADAPTLSETEEKPPAPSDPGKPPASPKLAAAAAQKKKPSASTKPTRKTTKTTASSKPAPKKPAVKKPAAKQLPKKKDATKETRRTARLPPKRMDVMLPGPHEEVSSDSSDTDTPNPALVSGADPPVVDALQAPRAQTSTTAPAASANFATTPPPKRSPSPDPSLRVDYEESEPDMDREAGEVEGSWSSPPLTDEQRVLHPGSPMSPKTVAAVARARVLEEALSRRDDPPPATPEPQVITNAGVDEGGPSRAAPTSFDFLGSHVTSPGTGTDRYAHGASIAPRHGNRGRPRYQAEAVEPATGVVSDQDAQRRPTGSRLGLESLLAGLESCQRLLDGQRTEMVALRARVQDVETHPERLQDVRRDSYRLRDHVWGLPGQICRLGDEVDRLRDRCSQDEENDGLVRQDLGRHLAWIRSLYDRVDRLETQDARRVAALAAATTPAPAQVPLEQFVRVMADAFRQYSATQSTPQAQQPPPGDRA</sequence>
<organism evidence="2 3">
    <name type="scientific">Phytophthora fragariaefolia</name>
    <dbReference type="NCBI Taxonomy" id="1490495"/>
    <lineage>
        <taxon>Eukaryota</taxon>
        <taxon>Sar</taxon>
        <taxon>Stramenopiles</taxon>
        <taxon>Oomycota</taxon>
        <taxon>Peronosporomycetes</taxon>
        <taxon>Peronosporales</taxon>
        <taxon>Peronosporaceae</taxon>
        <taxon>Phytophthora</taxon>
    </lineage>
</organism>
<feature type="region of interest" description="Disordered" evidence="1">
    <location>
        <begin position="1"/>
        <end position="267"/>
    </location>
</feature>
<feature type="compositionally biased region" description="Basic residues" evidence="1">
    <location>
        <begin position="53"/>
        <end position="68"/>
    </location>
</feature>
<evidence type="ECO:0000313" key="2">
    <source>
        <dbReference type="EMBL" id="GMF28385.1"/>
    </source>
</evidence>
<feature type="compositionally biased region" description="Basic and acidic residues" evidence="1">
    <location>
        <begin position="183"/>
        <end position="199"/>
    </location>
</feature>
<gene>
    <name evidence="2" type="ORF">Pfra01_000586300</name>
</gene>
<reference evidence="2" key="1">
    <citation type="submission" date="2023-04" db="EMBL/GenBank/DDBJ databases">
        <title>Phytophthora fragariaefolia NBRC 109709.</title>
        <authorList>
            <person name="Ichikawa N."/>
            <person name="Sato H."/>
            <person name="Tonouchi N."/>
        </authorList>
    </citation>
    <scope>NUCLEOTIDE SEQUENCE</scope>
    <source>
        <strain evidence="2">NBRC 109709</strain>
    </source>
</reference>
<dbReference type="AlphaFoldDB" id="A0A9W6U920"/>
<name>A0A9W6U920_9STRA</name>
<protein>
    <submittedName>
        <fullName evidence="2">Unnamed protein product</fullName>
    </submittedName>
</protein>
<evidence type="ECO:0000256" key="1">
    <source>
        <dbReference type="SAM" id="MobiDB-lite"/>
    </source>
</evidence>
<feature type="region of interest" description="Disordered" evidence="1">
    <location>
        <begin position="285"/>
        <end position="308"/>
    </location>
</feature>
<feature type="compositionally biased region" description="Basic and acidic residues" evidence="1">
    <location>
        <begin position="93"/>
        <end position="103"/>
    </location>
</feature>
<feature type="compositionally biased region" description="Basic residues" evidence="1">
    <location>
        <begin position="77"/>
        <end position="87"/>
    </location>
</feature>
<feature type="compositionally biased region" description="Pro residues" evidence="1">
    <location>
        <begin position="33"/>
        <end position="44"/>
    </location>
</feature>
<dbReference type="EMBL" id="BSXT01000476">
    <property type="protein sequence ID" value="GMF28385.1"/>
    <property type="molecule type" value="Genomic_DNA"/>
</dbReference>
<keyword evidence="3" id="KW-1185">Reference proteome</keyword>
<feature type="region of interest" description="Disordered" evidence="1">
    <location>
        <begin position="313"/>
        <end position="332"/>
    </location>
</feature>
<accession>A0A9W6U920</accession>
<comment type="caution">
    <text evidence="2">The sequence shown here is derived from an EMBL/GenBank/DDBJ whole genome shotgun (WGS) entry which is preliminary data.</text>
</comment>
<feature type="compositionally biased region" description="Pro residues" evidence="1">
    <location>
        <begin position="170"/>
        <end position="180"/>
    </location>
</feature>
<dbReference type="Proteomes" id="UP001165121">
    <property type="component" value="Unassembled WGS sequence"/>
</dbReference>
<feature type="compositionally biased region" description="Basic and acidic residues" evidence="1">
    <location>
        <begin position="235"/>
        <end position="247"/>
    </location>
</feature>
<feature type="compositionally biased region" description="Low complexity" evidence="1">
    <location>
        <begin position="151"/>
        <end position="169"/>
    </location>
</feature>
<evidence type="ECO:0000313" key="3">
    <source>
        <dbReference type="Proteomes" id="UP001165121"/>
    </source>
</evidence>
<proteinExistence type="predicted"/>